<comment type="caution">
    <text evidence="2">The sequence shown here is derived from an EMBL/GenBank/DDBJ whole genome shotgun (WGS) entry which is preliminary data.</text>
</comment>
<evidence type="ECO:0000313" key="2">
    <source>
        <dbReference type="EMBL" id="RLM92032.1"/>
    </source>
</evidence>
<dbReference type="EMBL" id="PQIB02000010">
    <property type="protein sequence ID" value="RLM92032.1"/>
    <property type="molecule type" value="Genomic_DNA"/>
</dbReference>
<name>A0A3L6QXT4_PANMI</name>
<gene>
    <name evidence="2" type="ORF">C2845_PM08G19090</name>
</gene>
<evidence type="ECO:0000256" key="1">
    <source>
        <dbReference type="SAM" id="MobiDB-lite"/>
    </source>
</evidence>
<reference evidence="3" key="1">
    <citation type="journal article" date="2019" name="Nat. Commun.">
        <title>The genome of broomcorn millet.</title>
        <authorList>
            <person name="Zou C."/>
            <person name="Miki D."/>
            <person name="Li D."/>
            <person name="Tang Q."/>
            <person name="Xiao L."/>
            <person name="Rajput S."/>
            <person name="Deng P."/>
            <person name="Jia W."/>
            <person name="Huang R."/>
            <person name="Zhang M."/>
            <person name="Sun Y."/>
            <person name="Hu J."/>
            <person name="Fu X."/>
            <person name="Schnable P.S."/>
            <person name="Li F."/>
            <person name="Zhang H."/>
            <person name="Feng B."/>
            <person name="Zhu X."/>
            <person name="Liu R."/>
            <person name="Schnable J.C."/>
            <person name="Zhu J.-K."/>
            <person name="Zhang H."/>
        </authorList>
    </citation>
    <scope>NUCLEOTIDE SEQUENCE [LARGE SCALE GENOMIC DNA]</scope>
</reference>
<evidence type="ECO:0000313" key="3">
    <source>
        <dbReference type="Proteomes" id="UP000275267"/>
    </source>
</evidence>
<feature type="compositionally biased region" description="Low complexity" evidence="1">
    <location>
        <begin position="52"/>
        <end position="61"/>
    </location>
</feature>
<dbReference type="AlphaFoldDB" id="A0A3L6QXT4"/>
<dbReference type="Proteomes" id="UP000275267">
    <property type="component" value="Unassembled WGS sequence"/>
</dbReference>
<sequence>MAPPPFSLLSSPSPSSAPHRRAASPRGTAAARARSRLPRARSRPQQHKFQKPCAATPTAAAGPQLVVPPGRYALGPQLCAADASESGVTFGGGGVARQEAVAAMAHRKRAGEGQPSPALGLAAADVVAQFQQQLVDVERLVLQHISKMWAELREQCRRHAGQVVAFLRHGGNGIRRRPASLRGTAAAQRCGAEEGEGEMREKGGGAHTGKIIFSQGI</sequence>
<feature type="compositionally biased region" description="Low complexity" evidence="1">
    <location>
        <begin position="7"/>
        <end position="17"/>
    </location>
</feature>
<feature type="region of interest" description="Disordered" evidence="1">
    <location>
        <begin position="1"/>
        <end position="62"/>
    </location>
</feature>
<keyword evidence="3" id="KW-1185">Reference proteome</keyword>
<dbReference type="STRING" id="4540.A0A3L6QXT4"/>
<accession>A0A3L6QXT4</accession>
<dbReference type="OrthoDB" id="1711136at2759"/>
<protein>
    <submittedName>
        <fullName evidence="2">BOI-related E3 ubiquitin-protein ligase 3</fullName>
    </submittedName>
</protein>
<proteinExistence type="predicted"/>
<organism evidence="2 3">
    <name type="scientific">Panicum miliaceum</name>
    <name type="common">Proso millet</name>
    <name type="synonym">Broomcorn millet</name>
    <dbReference type="NCBI Taxonomy" id="4540"/>
    <lineage>
        <taxon>Eukaryota</taxon>
        <taxon>Viridiplantae</taxon>
        <taxon>Streptophyta</taxon>
        <taxon>Embryophyta</taxon>
        <taxon>Tracheophyta</taxon>
        <taxon>Spermatophyta</taxon>
        <taxon>Magnoliopsida</taxon>
        <taxon>Liliopsida</taxon>
        <taxon>Poales</taxon>
        <taxon>Poaceae</taxon>
        <taxon>PACMAD clade</taxon>
        <taxon>Panicoideae</taxon>
        <taxon>Panicodae</taxon>
        <taxon>Paniceae</taxon>
        <taxon>Panicinae</taxon>
        <taxon>Panicum</taxon>
        <taxon>Panicum sect. Panicum</taxon>
    </lineage>
</organism>
<feature type="compositionally biased region" description="Basic residues" evidence="1">
    <location>
        <begin position="33"/>
        <end position="50"/>
    </location>
</feature>